<feature type="transmembrane region" description="Helical" evidence="11">
    <location>
        <begin position="181"/>
        <end position="199"/>
    </location>
</feature>
<dbReference type="EC" id="2.4.1.-" evidence="11"/>
<dbReference type="AlphaFoldDB" id="A0A8J8NEN4"/>
<comment type="caution">
    <text evidence="12">The sequence shown here is derived from an EMBL/GenBank/DDBJ whole genome shotgun (WGS) entry which is preliminary data.</text>
</comment>
<evidence type="ECO:0000256" key="7">
    <source>
        <dbReference type="ARBA" id="ARBA00022692"/>
    </source>
</evidence>
<evidence type="ECO:0000313" key="13">
    <source>
        <dbReference type="Proteomes" id="UP000785679"/>
    </source>
</evidence>
<evidence type="ECO:0000256" key="9">
    <source>
        <dbReference type="ARBA" id="ARBA00022989"/>
    </source>
</evidence>
<dbReference type="UniPathway" id="UPA00196"/>
<accession>A0A8J8NEN4</accession>
<keyword evidence="7 11" id="KW-0812">Transmembrane</keyword>
<evidence type="ECO:0000256" key="2">
    <source>
        <dbReference type="ARBA" id="ARBA00004687"/>
    </source>
</evidence>
<keyword evidence="6 11" id="KW-0808">Transferase</keyword>
<feature type="transmembrane region" description="Helical" evidence="11">
    <location>
        <begin position="144"/>
        <end position="161"/>
    </location>
</feature>
<name>A0A8J8NEN4_HALGN</name>
<organism evidence="12 13">
    <name type="scientific">Halteria grandinella</name>
    <dbReference type="NCBI Taxonomy" id="5974"/>
    <lineage>
        <taxon>Eukaryota</taxon>
        <taxon>Sar</taxon>
        <taxon>Alveolata</taxon>
        <taxon>Ciliophora</taxon>
        <taxon>Intramacronucleata</taxon>
        <taxon>Spirotrichea</taxon>
        <taxon>Stichotrichia</taxon>
        <taxon>Sporadotrichida</taxon>
        <taxon>Halteriidae</taxon>
        <taxon>Halteria</taxon>
    </lineage>
</organism>
<evidence type="ECO:0000256" key="6">
    <source>
        <dbReference type="ARBA" id="ARBA00022679"/>
    </source>
</evidence>
<dbReference type="PANTHER" id="PTHR12468:SF2">
    <property type="entry name" value="GPI MANNOSYLTRANSFERASE 2"/>
    <property type="match status" value="1"/>
</dbReference>
<dbReference type="GO" id="GO:0031501">
    <property type="term" value="C:mannosyltransferase complex"/>
    <property type="evidence" value="ECO:0007669"/>
    <property type="project" value="TreeGrafter"/>
</dbReference>
<evidence type="ECO:0000313" key="12">
    <source>
        <dbReference type="EMBL" id="TNV72970.1"/>
    </source>
</evidence>
<feature type="transmembrane region" description="Helical" evidence="11">
    <location>
        <begin position="6"/>
        <end position="23"/>
    </location>
</feature>
<sequence>MGLLFGTRVFYLLIAAPVSYFFWHRKGGSFNENDNFFDKGVKTLDVFDSTQFKGVIEQNGYQWETNHAFMPLYPYVMAKLKAMTSIEVFAINFIYQFILQFLNAGIIYKLGQKVLLKEDLAFKSAVLYLFNHALVYNLALQTEVTYTFLTLLGLLLAYRKVQPHQTVKSVQCNSLIPANFIWGLNVLTRAQGLLMLGFSGQVMLKKIASNSDRFCKTFKYIFYTVWIVIIYALSYAMVTYWKPYIMHCETKLDRTDAVPQWCFEEMPNVFSYIQRVYWDNRIFGFLHRSPDHILGISFTSSSQRMYSTT</sequence>
<dbReference type="GO" id="GO:0006506">
    <property type="term" value="P:GPI anchor biosynthetic process"/>
    <property type="evidence" value="ECO:0007669"/>
    <property type="project" value="UniProtKB-UniPathway"/>
</dbReference>
<evidence type="ECO:0000256" key="8">
    <source>
        <dbReference type="ARBA" id="ARBA00022824"/>
    </source>
</evidence>
<keyword evidence="9 11" id="KW-1133">Transmembrane helix</keyword>
<dbReference type="OrthoDB" id="10252502at2759"/>
<dbReference type="PANTHER" id="PTHR12468">
    <property type="entry name" value="GPI MANNOSYLTRANSFERASE 2"/>
    <property type="match status" value="1"/>
</dbReference>
<proteinExistence type="inferred from homology"/>
<comment type="similarity">
    <text evidence="3 11">Belongs to the PIGV family.</text>
</comment>
<evidence type="ECO:0000256" key="3">
    <source>
        <dbReference type="ARBA" id="ARBA00008698"/>
    </source>
</evidence>
<keyword evidence="4 11" id="KW-0337">GPI-anchor biosynthesis</keyword>
<protein>
    <recommendedName>
        <fullName evidence="11">GPI mannosyltransferase 2</fullName>
        <ecNumber evidence="11">2.4.1.-</ecNumber>
    </recommendedName>
</protein>
<comment type="subcellular location">
    <subcellularLocation>
        <location evidence="1 11">Endoplasmic reticulum membrane</location>
        <topology evidence="1 11">Multi-pass membrane protein</topology>
    </subcellularLocation>
</comment>
<keyword evidence="5 11" id="KW-0328">Glycosyltransferase</keyword>
<dbReference type="GO" id="GO:0005789">
    <property type="term" value="C:endoplasmic reticulum membrane"/>
    <property type="evidence" value="ECO:0007669"/>
    <property type="project" value="UniProtKB-SubCell"/>
</dbReference>
<keyword evidence="13" id="KW-1185">Reference proteome</keyword>
<feature type="transmembrane region" description="Helical" evidence="11">
    <location>
        <begin position="220"/>
        <end position="241"/>
    </location>
</feature>
<dbReference type="Pfam" id="PF04188">
    <property type="entry name" value="Mannosyl_trans2"/>
    <property type="match status" value="1"/>
</dbReference>
<keyword evidence="8 11" id="KW-0256">Endoplasmic reticulum</keyword>
<evidence type="ECO:0000256" key="4">
    <source>
        <dbReference type="ARBA" id="ARBA00022502"/>
    </source>
</evidence>
<reference evidence="12" key="1">
    <citation type="submission" date="2019-06" db="EMBL/GenBank/DDBJ databases">
        <authorList>
            <person name="Zheng W."/>
        </authorList>
    </citation>
    <scope>NUCLEOTIDE SEQUENCE</scope>
    <source>
        <strain evidence="12">QDHG01</strain>
    </source>
</reference>
<evidence type="ECO:0000256" key="1">
    <source>
        <dbReference type="ARBA" id="ARBA00004477"/>
    </source>
</evidence>
<dbReference type="InterPro" id="IPR007315">
    <property type="entry name" value="PIG-V/Gpi18"/>
</dbReference>
<dbReference type="GO" id="GO:0004376">
    <property type="term" value="F:GPI mannosyltransferase activity"/>
    <property type="evidence" value="ECO:0007669"/>
    <property type="project" value="InterPro"/>
</dbReference>
<dbReference type="EMBL" id="RRYP01020304">
    <property type="protein sequence ID" value="TNV72970.1"/>
    <property type="molecule type" value="Genomic_DNA"/>
</dbReference>
<comment type="function">
    <text evidence="11">Mannosyltransferase involved in glycosylphosphatidylinositol-anchor biosynthesis.</text>
</comment>
<dbReference type="GO" id="GO:0000009">
    <property type="term" value="F:alpha-1,6-mannosyltransferase activity"/>
    <property type="evidence" value="ECO:0007669"/>
    <property type="project" value="InterPro"/>
</dbReference>
<evidence type="ECO:0000256" key="10">
    <source>
        <dbReference type="ARBA" id="ARBA00023136"/>
    </source>
</evidence>
<comment type="caution">
    <text evidence="11">Lacks conserved residue(s) required for the propagation of feature annotation.</text>
</comment>
<keyword evidence="10 11" id="KW-0472">Membrane</keyword>
<comment type="pathway">
    <text evidence="2 11">Glycolipid biosynthesis; glycosylphosphatidylinositol-anchor biosynthesis.</text>
</comment>
<gene>
    <name evidence="12" type="ORF">FGO68_gene1081</name>
</gene>
<dbReference type="Proteomes" id="UP000785679">
    <property type="component" value="Unassembled WGS sequence"/>
</dbReference>
<evidence type="ECO:0000256" key="11">
    <source>
        <dbReference type="RuleBase" id="RU363112"/>
    </source>
</evidence>
<evidence type="ECO:0000256" key="5">
    <source>
        <dbReference type="ARBA" id="ARBA00022676"/>
    </source>
</evidence>
<feature type="transmembrane region" description="Helical" evidence="11">
    <location>
        <begin position="88"/>
        <end position="108"/>
    </location>
</feature>